<dbReference type="Ensembl" id="ENSCINT00000028627.2">
    <property type="protein sequence ID" value="ENSCINP00000028381.2"/>
    <property type="gene ID" value="ENSCING00000016349.2"/>
</dbReference>
<protein>
    <submittedName>
        <fullName evidence="2">Uncharacterized LOC100185302</fullName>
    </submittedName>
</protein>
<organism evidence="2 3">
    <name type="scientific">Ciona intestinalis</name>
    <name type="common">Transparent sea squirt</name>
    <name type="synonym">Ascidia intestinalis</name>
    <dbReference type="NCBI Taxonomy" id="7719"/>
    <lineage>
        <taxon>Eukaryota</taxon>
        <taxon>Metazoa</taxon>
        <taxon>Chordata</taxon>
        <taxon>Tunicata</taxon>
        <taxon>Ascidiacea</taxon>
        <taxon>Phlebobranchia</taxon>
        <taxon>Cionidae</taxon>
        <taxon>Ciona</taxon>
    </lineage>
</organism>
<reference evidence="2" key="3">
    <citation type="submission" date="2025-09" db="UniProtKB">
        <authorList>
            <consortium name="Ensembl"/>
        </authorList>
    </citation>
    <scope>IDENTIFICATION</scope>
</reference>
<dbReference type="Proteomes" id="UP000008144">
    <property type="component" value="Unassembled WGS sequence"/>
</dbReference>
<feature type="chain" id="PRO_5003348805" evidence="1">
    <location>
        <begin position="22"/>
        <end position="78"/>
    </location>
</feature>
<evidence type="ECO:0000313" key="2">
    <source>
        <dbReference type="Ensembl" id="ENSCINP00000028381.2"/>
    </source>
</evidence>
<dbReference type="InParanoid" id="F6VGX8"/>
<evidence type="ECO:0000256" key="1">
    <source>
        <dbReference type="SAM" id="SignalP"/>
    </source>
</evidence>
<dbReference type="GeneTree" id="ENSGT00940000180406"/>
<dbReference type="HOGENOM" id="CLU_2621329_0_0_1"/>
<keyword evidence="3" id="KW-1185">Reference proteome</keyword>
<dbReference type="AlphaFoldDB" id="F6VGX8"/>
<feature type="signal peptide" evidence="1">
    <location>
        <begin position="1"/>
        <end position="21"/>
    </location>
</feature>
<keyword evidence="1" id="KW-0732">Signal</keyword>
<accession>F6VGX8</accession>
<evidence type="ECO:0000313" key="3">
    <source>
        <dbReference type="Proteomes" id="UP000008144"/>
    </source>
</evidence>
<proteinExistence type="predicted"/>
<reference evidence="3" key="1">
    <citation type="journal article" date="2002" name="Science">
        <title>The draft genome of Ciona intestinalis: insights into chordate and vertebrate origins.</title>
        <authorList>
            <person name="Dehal P."/>
            <person name="Satou Y."/>
            <person name="Campbell R.K."/>
            <person name="Chapman J."/>
            <person name="Degnan B."/>
            <person name="De Tomaso A."/>
            <person name="Davidson B."/>
            <person name="Di Gregorio A."/>
            <person name="Gelpke M."/>
            <person name="Goodstein D.M."/>
            <person name="Harafuji N."/>
            <person name="Hastings K.E."/>
            <person name="Ho I."/>
            <person name="Hotta K."/>
            <person name="Huang W."/>
            <person name="Kawashima T."/>
            <person name="Lemaire P."/>
            <person name="Martinez D."/>
            <person name="Meinertzhagen I.A."/>
            <person name="Necula S."/>
            <person name="Nonaka M."/>
            <person name="Putnam N."/>
            <person name="Rash S."/>
            <person name="Saiga H."/>
            <person name="Satake M."/>
            <person name="Terry A."/>
            <person name="Yamada L."/>
            <person name="Wang H.G."/>
            <person name="Awazu S."/>
            <person name="Azumi K."/>
            <person name="Boore J."/>
            <person name="Branno M."/>
            <person name="Chin-Bow S."/>
            <person name="DeSantis R."/>
            <person name="Doyle S."/>
            <person name="Francino P."/>
            <person name="Keys D.N."/>
            <person name="Haga S."/>
            <person name="Hayashi H."/>
            <person name="Hino K."/>
            <person name="Imai K.S."/>
            <person name="Inaba K."/>
            <person name="Kano S."/>
            <person name="Kobayashi K."/>
            <person name="Kobayashi M."/>
            <person name="Lee B.I."/>
            <person name="Makabe K.W."/>
            <person name="Manohar C."/>
            <person name="Matassi G."/>
            <person name="Medina M."/>
            <person name="Mochizuki Y."/>
            <person name="Mount S."/>
            <person name="Morishita T."/>
            <person name="Miura S."/>
            <person name="Nakayama A."/>
            <person name="Nishizaka S."/>
            <person name="Nomoto H."/>
            <person name="Ohta F."/>
            <person name="Oishi K."/>
            <person name="Rigoutsos I."/>
            <person name="Sano M."/>
            <person name="Sasaki A."/>
            <person name="Sasakura Y."/>
            <person name="Shoguchi E."/>
            <person name="Shin-i T."/>
            <person name="Spagnuolo A."/>
            <person name="Stainier D."/>
            <person name="Suzuki M.M."/>
            <person name="Tassy O."/>
            <person name="Takatori N."/>
            <person name="Tokuoka M."/>
            <person name="Yagi K."/>
            <person name="Yoshizaki F."/>
            <person name="Wada S."/>
            <person name="Zhang C."/>
            <person name="Hyatt P.D."/>
            <person name="Larimer F."/>
            <person name="Detter C."/>
            <person name="Doggett N."/>
            <person name="Glavina T."/>
            <person name="Hawkins T."/>
            <person name="Richardson P."/>
            <person name="Lucas S."/>
            <person name="Kohara Y."/>
            <person name="Levine M."/>
            <person name="Satoh N."/>
            <person name="Rokhsar D.S."/>
        </authorList>
    </citation>
    <scope>NUCLEOTIDE SEQUENCE [LARGE SCALE GENOMIC DNA]</scope>
</reference>
<name>F6VGX8_CIOIN</name>
<gene>
    <name evidence="2" type="primary">LOC100185302</name>
</gene>
<sequence length="78" mass="8967">MDRKIAFAFLFVILQVTTVSAGWGSLLRVETKAILGTLALRRRTWNENKASQQITPEMEEKLDAEMEKLMQQLAEDQQ</sequence>
<reference evidence="2" key="2">
    <citation type="submission" date="2025-08" db="UniProtKB">
        <authorList>
            <consortium name="Ensembl"/>
        </authorList>
    </citation>
    <scope>IDENTIFICATION</scope>
</reference>